<keyword evidence="2" id="KW-1185">Reference proteome</keyword>
<dbReference type="AlphaFoldDB" id="A0A3L6TNM7"/>
<dbReference type="Proteomes" id="UP000275267">
    <property type="component" value="Unassembled WGS sequence"/>
</dbReference>
<dbReference type="EMBL" id="PQIB02000001">
    <property type="protein sequence ID" value="RLN40778.1"/>
    <property type="molecule type" value="Genomic_DNA"/>
</dbReference>
<gene>
    <name evidence="1" type="ORF">C2845_PM01G19610</name>
</gene>
<name>A0A3L6TNM7_PANMI</name>
<proteinExistence type="predicted"/>
<protein>
    <submittedName>
        <fullName evidence="1">Uncharacterized protein</fullName>
    </submittedName>
</protein>
<organism evidence="1 2">
    <name type="scientific">Panicum miliaceum</name>
    <name type="common">Proso millet</name>
    <name type="synonym">Broomcorn millet</name>
    <dbReference type="NCBI Taxonomy" id="4540"/>
    <lineage>
        <taxon>Eukaryota</taxon>
        <taxon>Viridiplantae</taxon>
        <taxon>Streptophyta</taxon>
        <taxon>Embryophyta</taxon>
        <taxon>Tracheophyta</taxon>
        <taxon>Spermatophyta</taxon>
        <taxon>Magnoliopsida</taxon>
        <taxon>Liliopsida</taxon>
        <taxon>Poales</taxon>
        <taxon>Poaceae</taxon>
        <taxon>PACMAD clade</taxon>
        <taxon>Panicoideae</taxon>
        <taxon>Panicodae</taxon>
        <taxon>Paniceae</taxon>
        <taxon>Panicinae</taxon>
        <taxon>Panicum</taxon>
        <taxon>Panicum sect. Panicum</taxon>
    </lineage>
</organism>
<evidence type="ECO:0000313" key="2">
    <source>
        <dbReference type="Proteomes" id="UP000275267"/>
    </source>
</evidence>
<comment type="caution">
    <text evidence="1">The sequence shown here is derived from an EMBL/GenBank/DDBJ whole genome shotgun (WGS) entry which is preliminary data.</text>
</comment>
<sequence>MVVTAEERQMPVLVDVTRSNMAKLMRYTHERRIIAAIKRFLAARVPSAAAIVVASRAQCNLEAMAQRKKAHQSSWLLVPSGRRHVAALARTHGVHQQGCSR</sequence>
<reference evidence="2" key="1">
    <citation type="journal article" date="2019" name="Nat. Commun.">
        <title>The genome of broomcorn millet.</title>
        <authorList>
            <person name="Zou C."/>
            <person name="Miki D."/>
            <person name="Li D."/>
            <person name="Tang Q."/>
            <person name="Xiao L."/>
            <person name="Rajput S."/>
            <person name="Deng P."/>
            <person name="Jia W."/>
            <person name="Huang R."/>
            <person name="Zhang M."/>
            <person name="Sun Y."/>
            <person name="Hu J."/>
            <person name="Fu X."/>
            <person name="Schnable P.S."/>
            <person name="Li F."/>
            <person name="Zhang H."/>
            <person name="Feng B."/>
            <person name="Zhu X."/>
            <person name="Liu R."/>
            <person name="Schnable J.C."/>
            <person name="Zhu J.-K."/>
            <person name="Zhang H."/>
        </authorList>
    </citation>
    <scope>NUCLEOTIDE SEQUENCE [LARGE SCALE GENOMIC DNA]</scope>
</reference>
<accession>A0A3L6TNM7</accession>
<evidence type="ECO:0000313" key="1">
    <source>
        <dbReference type="EMBL" id="RLN40778.1"/>
    </source>
</evidence>